<dbReference type="Proteomes" id="UP000887565">
    <property type="component" value="Unplaced"/>
</dbReference>
<protein>
    <submittedName>
        <fullName evidence="2">Uncharacterized protein</fullName>
    </submittedName>
</protein>
<accession>A0A915ISF7</accession>
<reference evidence="2" key="1">
    <citation type="submission" date="2022-11" db="UniProtKB">
        <authorList>
            <consortium name="WormBaseParasite"/>
        </authorList>
    </citation>
    <scope>IDENTIFICATION</scope>
</reference>
<dbReference type="WBParaSite" id="nRc.2.0.1.t16751-RA">
    <property type="protein sequence ID" value="nRc.2.0.1.t16751-RA"/>
    <property type="gene ID" value="nRc.2.0.1.g16751"/>
</dbReference>
<organism evidence="1 2">
    <name type="scientific">Romanomermis culicivorax</name>
    <name type="common">Nematode worm</name>
    <dbReference type="NCBI Taxonomy" id="13658"/>
    <lineage>
        <taxon>Eukaryota</taxon>
        <taxon>Metazoa</taxon>
        <taxon>Ecdysozoa</taxon>
        <taxon>Nematoda</taxon>
        <taxon>Enoplea</taxon>
        <taxon>Dorylaimia</taxon>
        <taxon>Mermithida</taxon>
        <taxon>Mermithoidea</taxon>
        <taxon>Mermithidae</taxon>
        <taxon>Romanomermis</taxon>
    </lineage>
</organism>
<name>A0A915ISF7_ROMCU</name>
<keyword evidence="1" id="KW-1185">Reference proteome</keyword>
<proteinExistence type="predicted"/>
<dbReference type="AlphaFoldDB" id="A0A915ISF7"/>
<sequence>MFEDPKRLQAAVTSAMKSGLTDRLIELLNFPVLPMYKLASHDGLQYETDHGLPPIPHEVEDV</sequence>
<evidence type="ECO:0000313" key="2">
    <source>
        <dbReference type="WBParaSite" id="nRc.2.0.1.t16751-RA"/>
    </source>
</evidence>
<evidence type="ECO:0000313" key="1">
    <source>
        <dbReference type="Proteomes" id="UP000887565"/>
    </source>
</evidence>